<accession>A0ABV8CMN8</accession>
<dbReference type="Gene3D" id="3.40.50.10490">
    <property type="entry name" value="Glucose-6-phosphate isomerase like protein, domain 1"/>
    <property type="match status" value="1"/>
</dbReference>
<evidence type="ECO:0000259" key="1">
    <source>
        <dbReference type="PROSITE" id="PS51464"/>
    </source>
</evidence>
<dbReference type="Pfam" id="PF13580">
    <property type="entry name" value="SIS_2"/>
    <property type="match status" value="1"/>
</dbReference>
<dbReference type="InterPro" id="IPR046348">
    <property type="entry name" value="SIS_dom_sf"/>
</dbReference>
<evidence type="ECO:0000313" key="3">
    <source>
        <dbReference type="Proteomes" id="UP001595692"/>
    </source>
</evidence>
<dbReference type="Proteomes" id="UP001595692">
    <property type="component" value="Unassembled WGS sequence"/>
</dbReference>
<dbReference type="PANTHER" id="PTHR30390">
    <property type="entry name" value="SEDOHEPTULOSE 7-PHOSPHATE ISOMERASE / DNAA INITIATOR-ASSOCIATING FACTOR FOR REPLICATION INITIATION"/>
    <property type="match status" value="1"/>
</dbReference>
<name>A0ABV8CMN8_9GAMM</name>
<dbReference type="InterPro" id="IPR050099">
    <property type="entry name" value="SIS_GmhA/DiaA_subfam"/>
</dbReference>
<feature type="domain" description="SIS" evidence="1">
    <location>
        <begin position="35"/>
        <end position="194"/>
    </location>
</feature>
<sequence>MSLDRIKEHFTESIQTKIAAAEALAEDIQTAAQMLTICLLNGNKILTCGNGTMAALSQLFVTQLVHKFDTERPSLPAIALSADSTLMSGIAAESGYDNMYAKQVRALGQRGDILLLLTSEGNDKALIKAAEAALGRDMTLVALTGFDGGEIAGLLGPSDVEIRVPSANHARILEVNLLCLQCLSDLIDRTLFPQ</sequence>
<dbReference type="EMBL" id="JBHSAF010000006">
    <property type="protein sequence ID" value="MFC3913328.1"/>
    <property type="molecule type" value="Genomic_DNA"/>
</dbReference>
<organism evidence="2 3">
    <name type="scientific">Pseudaeromonas sharmana</name>
    <dbReference type="NCBI Taxonomy" id="328412"/>
    <lineage>
        <taxon>Bacteria</taxon>
        <taxon>Pseudomonadati</taxon>
        <taxon>Pseudomonadota</taxon>
        <taxon>Gammaproteobacteria</taxon>
        <taxon>Aeromonadales</taxon>
        <taxon>Aeromonadaceae</taxon>
        <taxon>Pseudaeromonas</taxon>
    </lineage>
</organism>
<dbReference type="PANTHER" id="PTHR30390:SF6">
    <property type="entry name" value="DNAA INITIATOR-ASSOCIATING PROTEIN DIAA"/>
    <property type="match status" value="1"/>
</dbReference>
<keyword evidence="3" id="KW-1185">Reference proteome</keyword>
<dbReference type="SUPFAM" id="SSF53697">
    <property type="entry name" value="SIS domain"/>
    <property type="match status" value="1"/>
</dbReference>
<protein>
    <submittedName>
        <fullName evidence="2">SIS domain-containing protein</fullName>
    </submittedName>
</protein>
<dbReference type="CDD" id="cd05006">
    <property type="entry name" value="SIS_GmhA"/>
    <property type="match status" value="1"/>
</dbReference>
<dbReference type="InterPro" id="IPR001347">
    <property type="entry name" value="SIS_dom"/>
</dbReference>
<evidence type="ECO:0000313" key="2">
    <source>
        <dbReference type="EMBL" id="MFC3913328.1"/>
    </source>
</evidence>
<proteinExistence type="predicted"/>
<dbReference type="PROSITE" id="PS51464">
    <property type="entry name" value="SIS"/>
    <property type="match status" value="1"/>
</dbReference>
<comment type="caution">
    <text evidence="2">The sequence shown here is derived from an EMBL/GenBank/DDBJ whole genome shotgun (WGS) entry which is preliminary data.</text>
</comment>
<dbReference type="InterPro" id="IPR035461">
    <property type="entry name" value="GmhA/DiaA"/>
</dbReference>
<gene>
    <name evidence="2" type="ORF">ACFOSS_07615</name>
</gene>
<dbReference type="RefSeq" id="WP_377151607.1">
    <property type="nucleotide sequence ID" value="NZ_JBHSAF010000006.1"/>
</dbReference>
<reference evidence="3" key="1">
    <citation type="journal article" date="2019" name="Int. J. Syst. Evol. Microbiol.">
        <title>The Global Catalogue of Microorganisms (GCM) 10K type strain sequencing project: providing services to taxonomists for standard genome sequencing and annotation.</title>
        <authorList>
            <consortium name="The Broad Institute Genomics Platform"/>
            <consortium name="The Broad Institute Genome Sequencing Center for Infectious Disease"/>
            <person name="Wu L."/>
            <person name="Ma J."/>
        </authorList>
    </citation>
    <scope>NUCLEOTIDE SEQUENCE [LARGE SCALE GENOMIC DNA]</scope>
    <source>
        <strain evidence="3">CCUG 54939</strain>
    </source>
</reference>